<name>A0A915BR88_PARUN</name>
<evidence type="ECO:0000313" key="1">
    <source>
        <dbReference type="Proteomes" id="UP000887569"/>
    </source>
</evidence>
<accession>A0A915BR88</accession>
<proteinExistence type="predicted"/>
<sequence>NTAHSIHKTRNAKKDFIRVLQLGLDEITCCNKENNITTSFTIKSDKLAKQSPQLTINRQKLSGAFAIPHIRSISKRRS</sequence>
<dbReference type="Proteomes" id="UP000887569">
    <property type="component" value="Unplaced"/>
</dbReference>
<keyword evidence="1" id="KW-1185">Reference proteome</keyword>
<dbReference type="WBParaSite" id="PgR053_g049_t01">
    <property type="protein sequence ID" value="PgR053_g049_t01"/>
    <property type="gene ID" value="PgR053_g049"/>
</dbReference>
<protein>
    <submittedName>
        <fullName evidence="2">Ovule protein</fullName>
    </submittedName>
</protein>
<dbReference type="AlphaFoldDB" id="A0A915BR88"/>
<evidence type="ECO:0000313" key="2">
    <source>
        <dbReference type="WBParaSite" id="PgR053_g049_t01"/>
    </source>
</evidence>
<organism evidence="1 2">
    <name type="scientific">Parascaris univalens</name>
    <name type="common">Nematode worm</name>
    <dbReference type="NCBI Taxonomy" id="6257"/>
    <lineage>
        <taxon>Eukaryota</taxon>
        <taxon>Metazoa</taxon>
        <taxon>Ecdysozoa</taxon>
        <taxon>Nematoda</taxon>
        <taxon>Chromadorea</taxon>
        <taxon>Rhabditida</taxon>
        <taxon>Spirurina</taxon>
        <taxon>Ascaridomorpha</taxon>
        <taxon>Ascaridoidea</taxon>
        <taxon>Ascarididae</taxon>
        <taxon>Parascaris</taxon>
    </lineage>
</organism>
<reference evidence="2" key="1">
    <citation type="submission" date="2022-11" db="UniProtKB">
        <authorList>
            <consortium name="WormBaseParasite"/>
        </authorList>
    </citation>
    <scope>IDENTIFICATION</scope>
</reference>